<feature type="region of interest" description="Disordered" evidence="6">
    <location>
        <begin position="16"/>
        <end position="50"/>
    </location>
</feature>
<sequence>MLRLPLPPRAAARVPAAARAYATAPSQDLPPKRPRVQPPRTRSSTNGKPRLPWVLKTLTEYKAENRVPSPLAYINIIEAASEFASSHSVDGGPSEGIGFQVAMAAWEDARRGGIELGQKGLDAMMGFAAIYPHLLPSLLLYNQDRHTPTYNAIARVAQTNYELEEIVRVVDEMFKQGLSPNSATIRHTVRLACEWGHPRLALQIAEKAENESTFGFRLDPQSWVHILIASADNHYLHGIETAWERVRTSYTPDEGLIISILNTAGRWGRPDISSDFLGLLSGPPQEHHLAPLLEAFCNAGEVPNAFQVLSNIRDAGLAPSLATAQPIVAVLQNTEVIDQAFYTLEDMHSAGQAVDVVALNAIIEASVKVGDLQRARATQMAAGDLGVSCNIDSFNLVLQGCVDSKLRTLGDTLLSEMAVDGITPNATTFELVIELCATQPSYEDAFYYLEKMKGEGFKPSSSIYEVLVRKCVKMNDRRWSMVVEEMRAVGHKVDTSLLAFINSGGRVDRKMDPTRERRAKDQFTGSKRRSWQTSSADKSKEQ</sequence>
<gene>
    <name evidence="8" type="ORF">I350_02131</name>
</gene>
<evidence type="ECO:0000256" key="1">
    <source>
        <dbReference type="ARBA" id="ARBA00006192"/>
    </source>
</evidence>
<dbReference type="Pfam" id="PF13812">
    <property type="entry name" value="PPR_3"/>
    <property type="match status" value="1"/>
</dbReference>
<keyword evidence="2" id="KW-0677">Repeat</keyword>
<dbReference type="PROSITE" id="PS51375">
    <property type="entry name" value="PPR"/>
    <property type="match status" value="1"/>
</dbReference>
<evidence type="ECO:0000256" key="4">
    <source>
        <dbReference type="ARBA" id="ARBA00044511"/>
    </source>
</evidence>
<dbReference type="PANTHER" id="PTHR47447">
    <property type="entry name" value="OS03G0856100 PROTEIN"/>
    <property type="match status" value="1"/>
</dbReference>
<dbReference type="OrthoDB" id="185373at2759"/>
<dbReference type="AlphaFoldDB" id="A0A1E3K9P4"/>
<feature type="compositionally biased region" description="Low complexity" evidence="6">
    <location>
        <begin position="16"/>
        <end position="25"/>
    </location>
</feature>
<feature type="domain" description="Pentatricopeptide repeat-containing protein-mitochondrial" evidence="7">
    <location>
        <begin position="254"/>
        <end position="375"/>
    </location>
</feature>
<dbReference type="Proteomes" id="UP000095149">
    <property type="component" value="Unassembled WGS sequence"/>
</dbReference>
<comment type="similarity">
    <text evidence="1">Belongs to the CCM1 family.</text>
</comment>
<name>A0A1E3K9P4_9TREE</name>
<protein>
    <recommendedName>
        <fullName evidence="7">Pentatricopeptide repeat-containing protein-mitochondrial domain-containing protein</fullName>
    </recommendedName>
</protein>
<reference evidence="8 9" key="1">
    <citation type="submission" date="2016-06" db="EMBL/GenBank/DDBJ databases">
        <title>Evolution of pathogenesis and genome organization in the Tremellales.</title>
        <authorList>
            <person name="Cuomo C."/>
            <person name="Litvintseva A."/>
            <person name="Heitman J."/>
            <person name="Chen Y."/>
            <person name="Sun S."/>
            <person name="Springer D."/>
            <person name="Dromer F."/>
            <person name="Young S."/>
            <person name="Zeng Q."/>
            <person name="Chapman S."/>
            <person name="Gujja S."/>
            <person name="Saif S."/>
            <person name="Birren B."/>
        </authorList>
    </citation>
    <scope>NUCLEOTIDE SEQUENCE [LARGE SCALE GENOMIC DNA]</scope>
    <source>
        <strain evidence="8 9">CBS 6273</strain>
    </source>
</reference>
<feature type="repeat" description="PPR" evidence="5">
    <location>
        <begin position="425"/>
        <end position="459"/>
    </location>
</feature>
<comment type="caution">
    <text evidence="8">The sequence shown here is derived from an EMBL/GenBank/DDBJ whole genome shotgun (WGS) entry which is preliminary data.</text>
</comment>
<evidence type="ECO:0000256" key="5">
    <source>
        <dbReference type="PROSITE-ProRule" id="PRU00708"/>
    </source>
</evidence>
<feature type="region of interest" description="Disordered" evidence="6">
    <location>
        <begin position="509"/>
        <end position="542"/>
    </location>
</feature>
<dbReference type="InterPro" id="IPR002885">
    <property type="entry name" value="PPR_rpt"/>
</dbReference>
<evidence type="ECO:0000256" key="2">
    <source>
        <dbReference type="ARBA" id="ARBA00022737"/>
    </source>
</evidence>
<dbReference type="InterPro" id="IPR057027">
    <property type="entry name" value="TPR_mt"/>
</dbReference>
<dbReference type="InterPro" id="IPR011990">
    <property type="entry name" value="TPR-like_helical_dom_sf"/>
</dbReference>
<dbReference type="PANTHER" id="PTHR47447:SF17">
    <property type="entry name" value="OS12G0638900 PROTEIN"/>
    <property type="match status" value="1"/>
</dbReference>
<comment type="function">
    <text evidence="3">Regulates mitochondrial small subunit maturation by controlling 15S rRNA 5'-end processing. Localizes to the 5' precursor of the 15S rRNA in a position that is subsequently occupied by mS47 in the mature yeast mtSSU. Uses structure and sequence-specific RNA recognition, binding to a single-stranded region of the precursor and specifically recognizing bases -6 to -1. The exchange of Ccm1 for mS47 is coupled to the irreversible removal of precursor rRNA that is accompanied by conformational changes of the mitoribosomal proteins uS5m and mS26. These conformational changes signal completion of 5'-end rRNA processing through protection of the mature 5'-end of the 15S rRNA and stabilization of mS47. The removal of the 5' precursor together with the dissociation of Ccm1 may be catalyzed by the 5'-3' exoribonuclease Pet127. Involved in the specific removal of group I introns in mitochondrial encoded transcripts.</text>
</comment>
<evidence type="ECO:0000313" key="8">
    <source>
        <dbReference type="EMBL" id="ODO09908.1"/>
    </source>
</evidence>
<evidence type="ECO:0000313" key="9">
    <source>
        <dbReference type="Proteomes" id="UP000095149"/>
    </source>
</evidence>
<comment type="subunit">
    <text evidence="4">Binds to mitochondrial small subunit 15S rRNA.</text>
</comment>
<proteinExistence type="inferred from homology"/>
<accession>A0A1E3K9P4</accession>
<evidence type="ECO:0000256" key="3">
    <source>
        <dbReference type="ARBA" id="ARBA00044493"/>
    </source>
</evidence>
<dbReference type="Pfam" id="PF23276">
    <property type="entry name" value="TPR_24"/>
    <property type="match status" value="1"/>
</dbReference>
<evidence type="ECO:0000259" key="7">
    <source>
        <dbReference type="Pfam" id="PF23276"/>
    </source>
</evidence>
<organism evidence="8 9">
    <name type="scientific">Cryptococcus amylolentus CBS 6273</name>
    <dbReference type="NCBI Taxonomy" id="1296118"/>
    <lineage>
        <taxon>Eukaryota</taxon>
        <taxon>Fungi</taxon>
        <taxon>Dikarya</taxon>
        <taxon>Basidiomycota</taxon>
        <taxon>Agaricomycotina</taxon>
        <taxon>Tremellomycetes</taxon>
        <taxon>Tremellales</taxon>
        <taxon>Cryptococcaceae</taxon>
        <taxon>Cryptococcus</taxon>
    </lineage>
</organism>
<feature type="compositionally biased region" description="Basic and acidic residues" evidence="6">
    <location>
        <begin position="509"/>
        <end position="521"/>
    </location>
</feature>
<dbReference type="Gene3D" id="1.25.40.10">
    <property type="entry name" value="Tetratricopeptide repeat domain"/>
    <property type="match status" value="3"/>
</dbReference>
<evidence type="ECO:0000256" key="6">
    <source>
        <dbReference type="SAM" id="MobiDB-lite"/>
    </source>
</evidence>
<dbReference type="EMBL" id="MEKH01000003">
    <property type="protein sequence ID" value="ODO09908.1"/>
    <property type="molecule type" value="Genomic_DNA"/>
</dbReference>